<comment type="similarity">
    <text evidence="1 4">Belongs to the trimethylamine methyltransferase family.</text>
</comment>
<dbReference type="Proteomes" id="UP000287447">
    <property type="component" value="Unassembled WGS sequence"/>
</dbReference>
<evidence type="ECO:0000256" key="5">
    <source>
        <dbReference type="SAM" id="MobiDB-lite"/>
    </source>
</evidence>
<name>A0A437QWD7_9PROT</name>
<dbReference type="EMBL" id="SADE01000001">
    <property type="protein sequence ID" value="RVU38851.1"/>
    <property type="molecule type" value="Genomic_DNA"/>
</dbReference>
<dbReference type="AlphaFoldDB" id="A0A437QWD7"/>
<evidence type="ECO:0000313" key="6">
    <source>
        <dbReference type="EMBL" id="RVU38851.1"/>
    </source>
</evidence>
<proteinExistence type="inferred from homology"/>
<dbReference type="Gene3D" id="3.20.20.480">
    <property type="entry name" value="Trimethylamine methyltransferase-like"/>
    <property type="match status" value="1"/>
</dbReference>
<keyword evidence="7" id="KW-1185">Reference proteome</keyword>
<keyword evidence="2 6" id="KW-0489">Methyltransferase</keyword>
<dbReference type="Pfam" id="PF06253">
    <property type="entry name" value="MTTB"/>
    <property type="match status" value="1"/>
</dbReference>
<evidence type="ECO:0000256" key="3">
    <source>
        <dbReference type="ARBA" id="ARBA00022679"/>
    </source>
</evidence>
<evidence type="ECO:0000313" key="7">
    <source>
        <dbReference type="Proteomes" id="UP000287447"/>
    </source>
</evidence>
<evidence type="ECO:0000256" key="4">
    <source>
        <dbReference type="PIRNR" id="PIRNR037567"/>
    </source>
</evidence>
<keyword evidence="3 4" id="KW-0808">Transferase</keyword>
<reference evidence="7" key="1">
    <citation type="submission" date="2019-01" db="EMBL/GenBank/DDBJ databases">
        <title>Gri0909 isolated from a small marine red alga.</title>
        <authorList>
            <person name="Kim J."/>
            <person name="Jeong S.E."/>
            <person name="Jeon C.O."/>
        </authorList>
    </citation>
    <scope>NUCLEOTIDE SEQUENCE [LARGE SCALE GENOMIC DNA]</scope>
    <source>
        <strain evidence="7">Gri0909</strain>
    </source>
</reference>
<evidence type="ECO:0000256" key="1">
    <source>
        <dbReference type="ARBA" id="ARBA00007137"/>
    </source>
</evidence>
<comment type="caution">
    <text evidence="6">The sequence shown here is derived from an EMBL/GenBank/DDBJ whole genome shotgun (WGS) entry which is preliminary data.</text>
</comment>
<feature type="region of interest" description="Disordered" evidence="5">
    <location>
        <begin position="1"/>
        <end position="27"/>
    </location>
</feature>
<dbReference type="InterPro" id="IPR010426">
    <property type="entry name" value="MTTB_MeTrfase"/>
</dbReference>
<dbReference type="EC" id="2.1.1.-" evidence="4"/>
<evidence type="ECO:0000256" key="2">
    <source>
        <dbReference type="ARBA" id="ARBA00022603"/>
    </source>
</evidence>
<protein>
    <recommendedName>
        <fullName evidence="4">Methyltransferase</fullName>
        <ecNumber evidence="4">2.1.1.-</ecNumber>
    </recommendedName>
</protein>
<dbReference type="RefSeq" id="WP_127764222.1">
    <property type="nucleotide sequence ID" value="NZ_SADE01000001.1"/>
</dbReference>
<dbReference type="OrthoDB" id="5713681at2"/>
<dbReference type="GO" id="GO:0008168">
    <property type="term" value="F:methyltransferase activity"/>
    <property type="evidence" value="ECO:0007669"/>
    <property type="project" value="UniProtKB-KW"/>
</dbReference>
<organism evidence="6 7">
    <name type="scientific">Hwanghaeella grinnelliae</name>
    <dbReference type="NCBI Taxonomy" id="2500179"/>
    <lineage>
        <taxon>Bacteria</taxon>
        <taxon>Pseudomonadati</taxon>
        <taxon>Pseudomonadota</taxon>
        <taxon>Alphaproteobacteria</taxon>
        <taxon>Rhodospirillales</taxon>
        <taxon>Rhodospirillaceae</taxon>
        <taxon>Hwanghaeella</taxon>
    </lineage>
</organism>
<dbReference type="InterPro" id="IPR038601">
    <property type="entry name" value="MttB-like_sf"/>
</dbReference>
<dbReference type="GO" id="GO:0015948">
    <property type="term" value="P:methanogenesis"/>
    <property type="evidence" value="ECO:0007669"/>
    <property type="project" value="UniProtKB-UniRule"/>
</dbReference>
<dbReference type="GO" id="GO:0032259">
    <property type="term" value="P:methylation"/>
    <property type="evidence" value="ECO:0007669"/>
    <property type="project" value="UniProtKB-KW"/>
</dbReference>
<accession>A0A437QWD7</accession>
<gene>
    <name evidence="6" type="ORF">EOI86_06185</name>
</gene>
<dbReference type="PIRSF" id="PIRSF037567">
    <property type="entry name" value="MTTB_MeTrfase"/>
    <property type="match status" value="1"/>
</dbReference>
<sequence length="515" mass="55825">MVDEPVRRERKSRRRAEGATPKAQRSVDYRQLRNPFAPQKAFSDDRIAEMHETALRILEELGIKVLLPEARKIYARAGAIVDDGTEMVRIGREVVDAAIRTAPKSFRLRGGQAQRDVTMEPGALVFQAGAGCPHLTDRARGRRPGTLSDYLETVKLTQSFDVLHTIGPHVEAQDVPINLRHYAMTRGGLVLSDKPCFVYARGTPQVEDTLEMIRIARGLDADAFRDDAWCYTVINTNSPRTLDIPMAQGLIDMAKAGQPSVVTPFCLAGAMAPITMAGAITLQHAEALAAIVLTQLVRPGAPVLYGSFSSNVDMKLGSPAFGTPEHVTATLGSGQLARLIGLPWRSAAASAANVADAQASTETMMSLWGCLMAGVTYVVHSAGWLEGGLTFSLEKMMIDLEALQTLAELCTPAPAEADDIGFDAIASVEPGGHFFAAEHTMQRYQTAFYDPLIADWSNFGSWTENGAMTADERATALWQKKLADFTPPPMDEARIEELDAFIAKRTEQGGAPPVS</sequence>